<evidence type="ECO:0000313" key="2">
    <source>
        <dbReference type="Proteomes" id="UP001491310"/>
    </source>
</evidence>
<accession>A0ABR2YD96</accession>
<protein>
    <submittedName>
        <fullName evidence="1">Uncharacterized protein</fullName>
    </submittedName>
</protein>
<keyword evidence="2" id="KW-1185">Reference proteome</keyword>
<organism evidence="1 2">
    <name type="scientific">Coccomyxa subellipsoidea</name>
    <dbReference type="NCBI Taxonomy" id="248742"/>
    <lineage>
        <taxon>Eukaryota</taxon>
        <taxon>Viridiplantae</taxon>
        <taxon>Chlorophyta</taxon>
        <taxon>core chlorophytes</taxon>
        <taxon>Trebouxiophyceae</taxon>
        <taxon>Trebouxiophyceae incertae sedis</taxon>
        <taxon>Coccomyxaceae</taxon>
        <taxon>Coccomyxa</taxon>
    </lineage>
</organism>
<proteinExistence type="predicted"/>
<reference evidence="1 2" key="1">
    <citation type="journal article" date="2024" name="Nat. Commun.">
        <title>Phylogenomics reveals the evolutionary origins of lichenization in chlorophyte algae.</title>
        <authorList>
            <person name="Puginier C."/>
            <person name="Libourel C."/>
            <person name="Otte J."/>
            <person name="Skaloud P."/>
            <person name="Haon M."/>
            <person name="Grisel S."/>
            <person name="Petersen M."/>
            <person name="Berrin J.G."/>
            <person name="Delaux P.M."/>
            <person name="Dal Grande F."/>
            <person name="Keller J."/>
        </authorList>
    </citation>
    <scope>NUCLEOTIDE SEQUENCE [LARGE SCALE GENOMIC DNA]</scope>
    <source>
        <strain evidence="1 2">SAG 216-7</strain>
    </source>
</reference>
<gene>
    <name evidence="1" type="ORF">WJX75_007229</name>
</gene>
<dbReference type="Proteomes" id="UP001491310">
    <property type="component" value="Unassembled WGS sequence"/>
</dbReference>
<evidence type="ECO:0000313" key="1">
    <source>
        <dbReference type="EMBL" id="KAK9902815.1"/>
    </source>
</evidence>
<name>A0ABR2YD96_9CHLO</name>
<comment type="caution">
    <text evidence="1">The sequence shown here is derived from an EMBL/GenBank/DDBJ whole genome shotgun (WGS) entry which is preliminary data.</text>
</comment>
<sequence>MEPVAWTLSVAESGLAACRALAPKRPPCPESPCHFEGLRGPSRFSSAVDVWGLDRQGSHAAANVACAESPTASLPARLSSMELFQREVAPVS</sequence>
<dbReference type="EMBL" id="JALJOT010000015">
    <property type="protein sequence ID" value="KAK9902815.1"/>
    <property type="molecule type" value="Genomic_DNA"/>
</dbReference>